<dbReference type="GO" id="GO:0003824">
    <property type="term" value="F:catalytic activity"/>
    <property type="evidence" value="ECO:0007669"/>
    <property type="project" value="InterPro"/>
</dbReference>
<dbReference type="Proteomes" id="UP000320672">
    <property type="component" value="Chromosome"/>
</dbReference>
<dbReference type="KEGG" id="rml:FF011L_37930"/>
<name>A0A517MJE3_9BACT</name>
<dbReference type="RefSeq" id="WP_145352926.1">
    <property type="nucleotide sequence ID" value="NZ_CP036262.1"/>
</dbReference>
<keyword evidence="2" id="KW-0472">Membrane</keyword>
<feature type="transmembrane region" description="Helical" evidence="2">
    <location>
        <begin position="61"/>
        <end position="79"/>
    </location>
</feature>
<dbReference type="SUPFAM" id="SSF56219">
    <property type="entry name" value="DNase I-like"/>
    <property type="match status" value="1"/>
</dbReference>
<sequence>MHTIFLVLIVALFAGSLLSLSSNPHWLVRGWDFPRVQIVAIVLAIVMIHFAVHSWIAPATLLMRCLIVGVAATLVVWHACRIFPYTPIAANQAQNAAVKVRHSAIVNDRHLRLIVSNVQMENRSYDCWREVICSANPDVIIAVETDQHWLNEMEALSDRFPYKIVQAQDNYYGMVLLSRLAIETHEIRFLVENDVPSIDAMVELASGGKVRVIGVHPRPPEPVRDNDATARDAELVLWAKELENYQGPVVIGGDLNDVAWSQTTRLFLRISGLLDPRRGRGLFSTFHANHWWMRFPLDHIFHSTHFRIREIKRLPNVGSDHFPMLIDLQQAPQDPKENKVLAEKENDQQEASERIERASANNDLAVVPAKS</sequence>
<dbReference type="InterPro" id="IPR005135">
    <property type="entry name" value="Endo/exonuclease/phosphatase"/>
</dbReference>
<dbReference type="InterPro" id="IPR051916">
    <property type="entry name" value="GPI-anchor_lipid_remodeler"/>
</dbReference>
<feature type="compositionally biased region" description="Basic and acidic residues" evidence="1">
    <location>
        <begin position="334"/>
        <end position="357"/>
    </location>
</feature>
<dbReference type="Pfam" id="PF03372">
    <property type="entry name" value="Exo_endo_phos"/>
    <property type="match status" value="1"/>
</dbReference>
<dbReference type="GO" id="GO:0006506">
    <property type="term" value="P:GPI anchor biosynthetic process"/>
    <property type="evidence" value="ECO:0007669"/>
    <property type="project" value="TreeGrafter"/>
</dbReference>
<dbReference type="Gene3D" id="3.60.10.10">
    <property type="entry name" value="Endonuclease/exonuclease/phosphatase"/>
    <property type="match status" value="1"/>
</dbReference>
<dbReference type="OrthoDB" id="9796594at2"/>
<gene>
    <name evidence="4" type="ORF">FF011L_37930</name>
</gene>
<keyword evidence="2" id="KW-1133">Transmembrane helix</keyword>
<evidence type="ECO:0000313" key="4">
    <source>
        <dbReference type="EMBL" id="QDS95009.1"/>
    </source>
</evidence>
<proteinExistence type="predicted"/>
<evidence type="ECO:0000256" key="1">
    <source>
        <dbReference type="SAM" id="MobiDB-lite"/>
    </source>
</evidence>
<keyword evidence="2" id="KW-0812">Transmembrane</keyword>
<evidence type="ECO:0000256" key="2">
    <source>
        <dbReference type="SAM" id="Phobius"/>
    </source>
</evidence>
<dbReference type="InterPro" id="IPR036691">
    <property type="entry name" value="Endo/exonu/phosph_ase_sf"/>
</dbReference>
<dbReference type="EMBL" id="CP036262">
    <property type="protein sequence ID" value="QDS95009.1"/>
    <property type="molecule type" value="Genomic_DNA"/>
</dbReference>
<dbReference type="GO" id="GO:0016020">
    <property type="term" value="C:membrane"/>
    <property type="evidence" value="ECO:0007669"/>
    <property type="project" value="GOC"/>
</dbReference>
<protein>
    <recommendedName>
        <fullName evidence="3">Endonuclease/exonuclease/phosphatase domain-containing protein</fullName>
    </recommendedName>
</protein>
<dbReference type="AlphaFoldDB" id="A0A517MJE3"/>
<dbReference type="PANTHER" id="PTHR14859:SF15">
    <property type="entry name" value="ENDONUCLEASE_EXONUCLEASE_PHOSPHATASE DOMAIN-CONTAINING PROTEIN"/>
    <property type="match status" value="1"/>
</dbReference>
<reference evidence="4 5" key="1">
    <citation type="submission" date="2019-02" db="EMBL/GenBank/DDBJ databases">
        <title>Deep-cultivation of Planctomycetes and their phenomic and genomic characterization uncovers novel biology.</title>
        <authorList>
            <person name="Wiegand S."/>
            <person name="Jogler M."/>
            <person name="Boedeker C."/>
            <person name="Pinto D."/>
            <person name="Vollmers J."/>
            <person name="Rivas-Marin E."/>
            <person name="Kohn T."/>
            <person name="Peeters S.H."/>
            <person name="Heuer A."/>
            <person name="Rast P."/>
            <person name="Oberbeckmann S."/>
            <person name="Bunk B."/>
            <person name="Jeske O."/>
            <person name="Meyerdierks A."/>
            <person name="Storesund J.E."/>
            <person name="Kallscheuer N."/>
            <person name="Luecker S."/>
            <person name="Lage O.M."/>
            <person name="Pohl T."/>
            <person name="Merkel B.J."/>
            <person name="Hornburger P."/>
            <person name="Mueller R.-W."/>
            <person name="Bruemmer F."/>
            <person name="Labrenz M."/>
            <person name="Spormann A.M."/>
            <person name="Op den Camp H."/>
            <person name="Overmann J."/>
            <person name="Amann R."/>
            <person name="Jetten M.S.M."/>
            <person name="Mascher T."/>
            <person name="Medema M.H."/>
            <person name="Devos D.P."/>
            <person name="Kaster A.-K."/>
            <person name="Ovreas L."/>
            <person name="Rohde M."/>
            <person name="Galperin M.Y."/>
            <person name="Jogler C."/>
        </authorList>
    </citation>
    <scope>NUCLEOTIDE SEQUENCE [LARGE SCALE GENOMIC DNA]</scope>
    <source>
        <strain evidence="4 5">FF011L</strain>
    </source>
</reference>
<dbReference type="PANTHER" id="PTHR14859">
    <property type="entry name" value="CALCOFLUOR WHITE HYPERSENSITIVE PROTEIN PRECURSOR"/>
    <property type="match status" value="1"/>
</dbReference>
<organism evidence="4 5">
    <name type="scientific">Roseimaritima multifibrata</name>
    <dbReference type="NCBI Taxonomy" id="1930274"/>
    <lineage>
        <taxon>Bacteria</taxon>
        <taxon>Pseudomonadati</taxon>
        <taxon>Planctomycetota</taxon>
        <taxon>Planctomycetia</taxon>
        <taxon>Pirellulales</taxon>
        <taxon>Pirellulaceae</taxon>
        <taxon>Roseimaritima</taxon>
    </lineage>
</organism>
<feature type="domain" description="Endonuclease/exonuclease/phosphatase" evidence="3">
    <location>
        <begin position="117"/>
        <end position="321"/>
    </location>
</feature>
<evidence type="ECO:0000313" key="5">
    <source>
        <dbReference type="Proteomes" id="UP000320672"/>
    </source>
</evidence>
<feature type="region of interest" description="Disordered" evidence="1">
    <location>
        <begin position="330"/>
        <end position="371"/>
    </location>
</feature>
<keyword evidence="5" id="KW-1185">Reference proteome</keyword>
<evidence type="ECO:0000259" key="3">
    <source>
        <dbReference type="Pfam" id="PF03372"/>
    </source>
</evidence>
<feature type="transmembrane region" description="Helical" evidence="2">
    <location>
        <begin position="35"/>
        <end position="52"/>
    </location>
</feature>
<accession>A0A517MJE3</accession>